<comment type="similarity">
    <text evidence="1">Belongs to the HyuE racemase family.</text>
</comment>
<dbReference type="Proteomes" id="UP000562982">
    <property type="component" value="Unassembled WGS sequence"/>
</dbReference>
<dbReference type="EMBL" id="JABEQI010000013">
    <property type="protein sequence ID" value="MBB2187939.1"/>
    <property type="molecule type" value="Genomic_DNA"/>
</dbReference>
<dbReference type="PANTHER" id="PTHR28047">
    <property type="entry name" value="PROTEIN DCG1"/>
    <property type="match status" value="1"/>
</dbReference>
<dbReference type="EMBL" id="QQAW01000011">
    <property type="protein sequence ID" value="RDI36232.1"/>
    <property type="molecule type" value="Genomic_DNA"/>
</dbReference>
<dbReference type="RefSeq" id="WP_114728688.1">
    <property type="nucleotide sequence ID" value="NZ_BJMI01000030.1"/>
</dbReference>
<sequence length="227" mass="23615">MPSHPFQRILLINPNSSAATTRMMLQIARAELDETAELLGATATRAPPMILTPSQLAAAAEEVVEIAEVGAAYCTGFIVSAFGDPGLDVIRKRSLLPATGLCEASMLEAAAGGRRFGVATVTPELIPVIDQRATMLGLGALYTGVQCTPDDPTALTADSDRLNGKLAEAVDACIRKDGAQAVIIGGGPLGQAAICLEKTFDMPIIAPIPAAIRQVMAQMESARSMTL</sequence>
<dbReference type="Pfam" id="PF01177">
    <property type="entry name" value="Asp_Glu_race"/>
    <property type="match status" value="1"/>
</dbReference>
<proteinExistence type="inferred from homology"/>
<dbReference type="Gene3D" id="3.40.50.12500">
    <property type="match status" value="1"/>
</dbReference>
<dbReference type="AlphaFoldDB" id="A0A370FXD6"/>
<organism evidence="3 4">
    <name type="scientific">Gluconacetobacter liquefaciens</name>
    <name type="common">Acetobacter liquefaciens</name>
    <dbReference type="NCBI Taxonomy" id="89584"/>
    <lineage>
        <taxon>Bacteria</taxon>
        <taxon>Pseudomonadati</taxon>
        <taxon>Pseudomonadota</taxon>
        <taxon>Alphaproteobacteria</taxon>
        <taxon>Acetobacterales</taxon>
        <taxon>Acetobacteraceae</taxon>
        <taxon>Gluconacetobacter</taxon>
    </lineage>
</organism>
<dbReference type="InterPro" id="IPR053714">
    <property type="entry name" value="Iso_Racemase_Enz_sf"/>
</dbReference>
<dbReference type="InterPro" id="IPR052186">
    <property type="entry name" value="Hydantoin_racemase-like"/>
</dbReference>
<dbReference type="OrthoDB" id="9791723at2"/>
<dbReference type="PANTHER" id="PTHR28047:SF5">
    <property type="entry name" value="PROTEIN DCG1"/>
    <property type="match status" value="1"/>
</dbReference>
<dbReference type="Proteomes" id="UP000254958">
    <property type="component" value="Unassembled WGS sequence"/>
</dbReference>
<evidence type="ECO:0000313" key="2">
    <source>
        <dbReference type="EMBL" id="MBB2187939.1"/>
    </source>
</evidence>
<evidence type="ECO:0000256" key="1">
    <source>
        <dbReference type="ARBA" id="ARBA00038414"/>
    </source>
</evidence>
<reference evidence="2 5" key="2">
    <citation type="submission" date="2020-04" db="EMBL/GenBank/DDBJ databases">
        <title>Description of novel Gluconacetobacter.</title>
        <authorList>
            <person name="Sombolestani A."/>
        </authorList>
    </citation>
    <scope>NUCLEOTIDE SEQUENCE [LARGE SCALE GENOMIC DNA]</scope>
    <source>
        <strain evidence="2 5">LMG 1382</strain>
    </source>
</reference>
<gene>
    <name evidence="3" type="ORF">C7453_11116</name>
    <name evidence="2" type="ORF">HLH32_16460</name>
</gene>
<dbReference type="InterPro" id="IPR015942">
    <property type="entry name" value="Asp/Glu/hydantoin_racemase"/>
</dbReference>
<evidence type="ECO:0000313" key="5">
    <source>
        <dbReference type="Proteomes" id="UP000562982"/>
    </source>
</evidence>
<accession>A0A370FXD6</accession>
<dbReference type="GO" id="GO:0047661">
    <property type="term" value="F:amino-acid racemase activity"/>
    <property type="evidence" value="ECO:0007669"/>
    <property type="project" value="InterPro"/>
</dbReference>
<evidence type="ECO:0000313" key="4">
    <source>
        <dbReference type="Proteomes" id="UP000254958"/>
    </source>
</evidence>
<evidence type="ECO:0000313" key="3">
    <source>
        <dbReference type="EMBL" id="RDI36232.1"/>
    </source>
</evidence>
<comment type="caution">
    <text evidence="3">The sequence shown here is derived from an EMBL/GenBank/DDBJ whole genome shotgun (WGS) entry which is preliminary data.</text>
</comment>
<name>A0A370FXD6_GLULI</name>
<keyword evidence="4" id="KW-1185">Reference proteome</keyword>
<reference evidence="3 4" key="1">
    <citation type="submission" date="2018-07" db="EMBL/GenBank/DDBJ databases">
        <title>Genomic Encyclopedia of Type Strains, Phase IV (KMG-IV): sequencing the most valuable type-strain genomes for metagenomic binning, comparative biology and taxonomic classification.</title>
        <authorList>
            <person name="Goeker M."/>
        </authorList>
    </citation>
    <scope>NUCLEOTIDE SEQUENCE [LARGE SCALE GENOMIC DNA]</scope>
    <source>
        <strain evidence="3 4">DSM 5603</strain>
    </source>
</reference>
<protein>
    <submittedName>
        <fullName evidence="3">Asp/Glu/hydantoin racemase</fullName>
    </submittedName>
    <submittedName>
        <fullName evidence="2">Aspartate/glutamate racemase family protein</fullName>
    </submittedName>
</protein>